<evidence type="ECO:0000259" key="2">
    <source>
        <dbReference type="PROSITE" id="PS51903"/>
    </source>
</evidence>
<dbReference type="Gene3D" id="1.10.1780.10">
    <property type="entry name" value="Clp, N-terminal domain"/>
    <property type="match status" value="1"/>
</dbReference>
<keyword evidence="4" id="KW-1185">Reference proteome</keyword>
<dbReference type="PROSITE" id="PS51903">
    <property type="entry name" value="CLP_R"/>
    <property type="match status" value="1"/>
</dbReference>
<evidence type="ECO:0000256" key="1">
    <source>
        <dbReference type="PROSITE-ProRule" id="PRU01251"/>
    </source>
</evidence>
<organism evidence="3 4">
    <name type="scientific">Saponaria officinalis</name>
    <name type="common">Common soapwort</name>
    <name type="synonym">Lychnis saponaria</name>
    <dbReference type="NCBI Taxonomy" id="3572"/>
    <lineage>
        <taxon>Eukaryota</taxon>
        <taxon>Viridiplantae</taxon>
        <taxon>Streptophyta</taxon>
        <taxon>Embryophyta</taxon>
        <taxon>Tracheophyta</taxon>
        <taxon>Spermatophyta</taxon>
        <taxon>Magnoliopsida</taxon>
        <taxon>eudicotyledons</taxon>
        <taxon>Gunneridae</taxon>
        <taxon>Pentapetalae</taxon>
        <taxon>Caryophyllales</taxon>
        <taxon>Caryophyllaceae</taxon>
        <taxon>Caryophylleae</taxon>
        <taxon>Saponaria</taxon>
    </lineage>
</organism>
<dbReference type="InterPro" id="IPR044217">
    <property type="entry name" value="CLPT1/2"/>
</dbReference>
<dbReference type="InterPro" id="IPR036628">
    <property type="entry name" value="Clp_N_dom_sf"/>
</dbReference>
<dbReference type="Pfam" id="PF02861">
    <property type="entry name" value="Clp_N"/>
    <property type="match status" value="1"/>
</dbReference>
<protein>
    <recommendedName>
        <fullName evidence="2">Clp R domain-containing protein</fullName>
    </recommendedName>
</protein>
<dbReference type="SUPFAM" id="SSF81923">
    <property type="entry name" value="Double Clp-N motif"/>
    <property type="match status" value="1"/>
</dbReference>
<dbReference type="InterPro" id="IPR004176">
    <property type="entry name" value="Clp_R_N"/>
</dbReference>
<dbReference type="Proteomes" id="UP001443914">
    <property type="component" value="Unassembled WGS sequence"/>
</dbReference>
<sequence length="240" mass="26315">MAIINSHSISKLPLQSSQLPTKPKICNCISSSFISHNSFLGNFTKFFLFQPSSSISTALFFNSTKKRPISALVSSSLPTSNPERGIGEKVPKWSWRAIKSFAMGELEARKLKYATTGTEAILMGILVEGTSLASKFLRENGITLFKVRDESIKLLGKGDFYFFSPEHPPLTESAQKALDWAFDKKLKSGEDGEITTTELLLGIWSEAESPGHKILAALGFDDEKATKLQALCSKPGFDEG</sequence>
<comment type="caution">
    <text evidence="3">The sequence shown here is derived from an EMBL/GenBank/DDBJ whole genome shotgun (WGS) entry which is preliminary data.</text>
</comment>
<evidence type="ECO:0000313" key="3">
    <source>
        <dbReference type="EMBL" id="KAK9668255.1"/>
    </source>
</evidence>
<dbReference type="EMBL" id="JBDFQZ010000013">
    <property type="protein sequence ID" value="KAK9668255.1"/>
    <property type="molecule type" value="Genomic_DNA"/>
</dbReference>
<proteinExistence type="predicted"/>
<accession>A0AAW1H442</accession>
<dbReference type="AlphaFoldDB" id="A0AAW1H442"/>
<feature type="domain" description="Clp R" evidence="2">
    <location>
        <begin position="90"/>
        <end position="236"/>
    </location>
</feature>
<evidence type="ECO:0000313" key="4">
    <source>
        <dbReference type="Proteomes" id="UP001443914"/>
    </source>
</evidence>
<dbReference type="PANTHER" id="PTHR47016">
    <property type="entry name" value="ATP-DEPENDENT CLP PROTEASE ATP-BINDING SUBUNIT CLPT1, CHLOROPLASTIC"/>
    <property type="match status" value="1"/>
</dbReference>
<dbReference type="PANTHER" id="PTHR47016:SF1">
    <property type="entry name" value="ATP-DEPENDENT CLP PROTEASE ATP-BINDING SUBUNIT CLPT1, CHLOROPLASTIC"/>
    <property type="match status" value="1"/>
</dbReference>
<name>A0AAW1H442_SAPOF</name>
<gene>
    <name evidence="3" type="ORF">RND81_13G045100</name>
</gene>
<keyword evidence="1" id="KW-0677">Repeat</keyword>
<reference evidence="3" key="1">
    <citation type="submission" date="2024-03" db="EMBL/GenBank/DDBJ databases">
        <title>WGS assembly of Saponaria officinalis var. Norfolk2.</title>
        <authorList>
            <person name="Jenkins J."/>
            <person name="Shu S."/>
            <person name="Grimwood J."/>
            <person name="Barry K."/>
            <person name="Goodstein D."/>
            <person name="Schmutz J."/>
            <person name="Leebens-Mack J."/>
            <person name="Osbourn A."/>
        </authorList>
    </citation>
    <scope>NUCLEOTIDE SEQUENCE [LARGE SCALE GENOMIC DNA]</scope>
    <source>
        <strain evidence="3">JIC</strain>
    </source>
</reference>